<name>A0A2M7TXS6_9BACT</name>
<dbReference type="AlphaFoldDB" id="A0A2M7TXS6"/>
<proteinExistence type="predicted"/>
<sequence length="463" mass="52422">MSVAELSPTIHLRAPIAPHSSSIHSEGVVSRPDYDASILLWERDAPQEQSIFESYSPINDAERLQDLEHLSPEQKEYYIHENVISYLEEFVGNISVKKLTGILKKDGTLSMLGTDVTDMYRHSAQLAGIGSREDREKHGLDQIITQINQGANRALWISPPKIANYGFVFAFVADEYDEELKGRPIREMLLRYDEDFHSVDQSKRIYHTICQQIAPDLPSTDSLMSYEDFLANPIIYQSQDNSDLTFLPDAVGISTDDIERSEVFRKNVLPKISPFLQRYSTLIQEMSQLDLQHNAGKVRYLEEEAQLMIGAMFNTARAIERLMSEDHIDLQQYRRDQDLLREFDNPIHSQEMMMLTASRAYQTESLTILGGSNCPVVQKIGDNEMSVLSRVNDRFSFGESAQLFGAEKNNTCGMDDCRIRSPHFHCPSKKEGGCGGHIPSGKGLEQCPHCGLKKDDYQGAKCD</sequence>
<gene>
    <name evidence="1" type="ORF">COY16_03775</name>
</gene>
<dbReference type="Proteomes" id="UP000228503">
    <property type="component" value="Unassembled WGS sequence"/>
</dbReference>
<evidence type="ECO:0000313" key="2">
    <source>
        <dbReference type="Proteomes" id="UP000228503"/>
    </source>
</evidence>
<protein>
    <submittedName>
        <fullName evidence="1">Uncharacterized protein</fullName>
    </submittedName>
</protein>
<evidence type="ECO:0000313" key="1">
    <source>
        <dbReference type="EMBL" id="PIZ62626.1"/>
    </source>
</evidence>
<organism evidence="1 2">
    <name type="scientific">Candidatus Roizmanbacteria bacterium CG_4_10_14_0_2_um_filter_39_13</name>
    <dbReference type="NCBI Taxonomy" id="1974825"/>
    <lineage>
        <taxon>Bacteria</taxon>
        <taxon>Candidatus Roizmaniibacteriota</taxon>
    </lineage>
</organism>
<accession>A0A2M7TXS6</accession>
<reference evidence="2" key="1">
    <citation type="submission" date="2017-09" db="EMBL/GenBank/DDBJ databases">
        <title>Depth-based differentiation of microbial function through sediment-hosted aquifers and enrichment of novel symbionts in the deep terrestrial subsurface.</title>
        <authorList>
            <person name="Probst A.J."/>
            <person name="Ladd B."/>
            <person name="Jarett J.K."/>
            <person name="Geller-Mcgrath D.E."/>
            <person name="Sieber C.M.K."/>
            <person name="Emerson J.B."/>
            <person name="Anantharaman K."/>
            <person name="Thomas B.C."/>
            <person name="Malmstrom R."/>
            <person name="Stieglmeier M."/>
            <person name="Klingl A."/>
            <person name="Woyke T."/>
            <person name="Ryan C.M."/>
            <person name="Banfield J.F."/>
        </authorList>
    </citation>
    <scope>NUCLEOTIDE SEQUENCE [LARGE SCALE GENOMIC DNA]</scope>
</reference>
<dbReference type="EMBL" id="PFOB01000049">
    <property type="protein sequence ID" value="PIZ62626.1"/>
    <property type="molecule type" value="Genomic_DNA"/>
</dbReference>
<comment type="caution">
    <text evidence="1">The sequence shown here is derived from an EMBL/GenBank/DDBJ whole genome shotgun (WGS) entry which is preliminary data.</text>
</comment>